<name>A0A9P8SGQ1_9HYPO</name>
<dbReference type="GeneID" id="68356235"/>
<sequence>MKLMQALVALGMFASALAIEQRSYERAIEERAIGEREIGARGVAAPARAGKEDMATSMSSAMPTAAGNMAPIIGMAIAAGLAFL</sequence>
<reference evidence="2" key="1">
    <citation type="submission" date="2021-09" db="EMBL/GenBank/DDBJ databases">
        <title>A high-quality genome of the endoparasitic fungus Hirsutella rhossiliensis with a comparison of Hirsutella genomes reveals transposable elements contributing to genome size variation.</title>
        <authorList>
            <person name="Lin R."/>
            <person name="Jiao Y."/>
            <person name="Sun X."/>
            <person name="Ling J."/>
            <person name="Xie B."/>
            <person name="Cheng X."/>
        </authorList>
    </citation>
    <scope>NUCLEOTIDE SEQUENCE</scope>
    <source>
        <strain evidence="2">HR02</strain>
    </source>
</reference>
<evidence type="ECO:0000313" key="3">
    <source>
        <dbReference type="Proteomes" id="UP000824596"/>
    </source>
</evidence>
<feature type="chain" id="PRO_5040330038" evidence="1">
    <location>
        <begin position="19"/>
        <end position="84"/>
    </location>
</feature>
<evidence type="ECO:0000256" key="1">
    <source>
        <dbReference type="SAM" id="SignalP"/>
    </source>
</evidence>
<comment type="caution">
    <text evidence="2">The sequence shown here is derived from an EMBL/GenBank/DDBJ whole genome shotgun (WGS) entry which is preliminary data.</text>
</comment>
<feature type="signal peptide" evidence="1">
    <location>
        <begin position="1"/>
        <end position="18"/>
    </location>
</feature>
<keyword evidence="1" id="KW-0732">Signal</keyword>
<dbReference type="RefSeq" id="XP_044719539.1">
    <property type="nucleotide sequence ID" value="XM_044865577.1"/>
</dbReference>
<dbReference type="AlphaFoldDB" id="A0A9P8SGQ1"/>
<gene>
    <name evidence="2" type="ORF">HRG_07106</name>
</gene>
<dbReference type="Proteomes" id="UP000824596">
    <property type="component" value="Unassembled WGS sequence"/>
</dbReference>
<protein>
    <submittedName>
        <fullName evidence="2">Uncharacterized protein</fullName>
    </submittedName>
</protein>
<organism evidence="2 3">
    <name type="scientific">Hirsutella rhossiliensis</name>
    <dbReference type="NCBI Taxonomy" id="111463"/>
    <lineage>
        <taxon>Eukaryota</taxon>
        <taxon>Fungi</taxon>
        <taxon>Dikarya</taxon>
        <taxon>Ascomycota</taxon>
        <taxon>Pezizomycotina</taxon>
        <taxon>Sordariomycetes</taxon>
        <taxon>Hypocreomycetidae</taxon>
        <taxon>Hypocreales</taxon>
        <taxon>Ophiocordycipitaceae</taxon>
        <taxon>Hirsutella</taxon>
    </lineage>
</organism>
<evidence type="ECO:0000313" key="2">
    <source>
        <dbReference type="EMBL" id="KAH0962026.1"/>
    </source>
</evidence>
<dbReference type="EMBL" id="JAIZPD010000007">
    <property type="protein sequence ID" value="KAH0962026.1"/>
    <property type="molecule type" value="Genomic_DNA"/>
</dbReference>
<keyword evidence="3" id="KW-1185">Reference proteome</keyword>
<proteinExistence type="predicted"/>
<accession>A0A9P8SGQ1</accession>